<evidence type="ECO:0008006" key="3">
    <source>
        <dbReference type="Google" id="ProtNLM"/>
    </source>
</evidence>
<reference evidence="1 2" key="1">
    <citation type="journal article" date="2015" name="Genome Announc.">
        <title>Genome Sequence of 'Candidatus Thioglobus singularis' Strain PS1, a Mixotroph from the SUP05 Clade of Marine Gammaproteobacteria.</title>
        <authorList>
            <person name="Marshall K.T."/>
            <person name="Morris R.M."/>
        </authorList>
    </citation>
    <scope>NUCLEOTIDE SEQUENCE [LARGE SCALE GENOMIC DNA]</scope>
    <source>
        <strain evidence="1 2">PS1</strain>
    </source>
</reference>
<proteinExistence type="predicted"/>
<dbReference type="EMBL" id="CP006911">
    <property type="protein sequence ID" value="ALE02706.1"/>
    <property type="molecule type" value="Genomic_DNA"/>
</dbReference>
<dbReference type="STRING" id="1125411.W908_04785"/>
<dbReference type="OrthoDB" id="7859969at2"/>
<protein>
    <recommendedName>
        <fullName evidence="3">DUF1330 domain-containing protein</fullName>
    </recommendedName>
</protein>
<dbReference type="KEGG" id="tsn:W908_04785"/>
<dbReference type="RefSeq" id="WP_053820145.1">
    <property type="nucleotide sequence ID" value="NZ_CP006911.1"/>
</dbReference>
<sequence>MIVISNFEVTKGYEVWKKAFESNEAMRQKNNVKVIAYGHEKGNESNVYTVVEMNSIEDKKLKEPNMIESRENAGVNHASLKITSLSE</sequence>
<name>A0A0M4LGZ1_9GAMM</name>
<gene>
    <name evidence="1" type="ORF">W908_04785</name>
</gene>
<dbReference type="Proteomes" id="UP000068905">
    <property type="component" value="Chromosome"/>
</dbReference>
<organism evidence="1 2">
    <name type="scientific">Candidatus Pseudothioglobus singularis PS1</name>
    <dbReference type="NCBI Taxonomy" id="1125411"/>
    <lineage>
        <taxon>Bacteria</taxon>
        <taxon>Pseudomonadati</taxon>
        <taxon>Pseudomonadota</taxon>
        <taxon>Gammaproteobacteria</taxon>
        <taxon>Candidatus Pseudothioglobaceae</taxon>
        <taxon>Candidatus Pseudothioglobus</taxon>
    </lineage>
</organism>
<evidence type="ECO:0000313" key="1">
    <source>
        <dbReference type="EMBL" id="ALE02706.1"/>
    </source>
</evidence>
<dbReference type="AlphaFoldDB" id="A0A0M4LGZ1"/>
<evidence type="ECO:0000313" key="2">
    <source>
        <dbReference type="Proteomes" id="UP000068905"/>
    </source>
</evidence>
<accession>A0A0M4LGZ1</accession>
<keyword evidence="2" id="KW-1185">Reference proteome</keyword>